<dbReference type="PROSITE" id="PS51012">
    <property type="entry name" value="ABC_TM2"/>
    <property type="match status" value="1"/>
</dbReference>
<evidence type="ECO:0000313" key="11">
    <source>
        <dbReference type="EMBL" id="BDC98598.1"/>
    </source>
</evidence>
<feature type="transmembrane region" description="Helical" evidence="9">
    <location>
        <begin position="178"/>
        <end position="198"/>
    </location>
</feature>
<comment type="similarity">
    <text evidence="2 9">Belongs to the ABC-2 integral membrane protein family.</text>
</comment>
<evidence type="ECO:0000256" key="4">
    <source>
        <dbReference type="ARBA" id="ARBA00022475"/>
    </source>
</evidence>
<evidence type="ECO:0000256" key="5">
    <source>
        <dbReference type="ARBA" id="ARBA00022519"/>
    </source>
</evidence>
<feature type="domain" description="ABC transmembrane type-2" evidence="10">
    <location>
        <begin position="63"/>
        <end position="288"/>
    </location>
</feature>
<dbReference type="PANTHER" id="PTHR30413:SF8">
    <property type="entry name" value="TRANSPORT PERMEASE PROTEIN"/>
    <property type="match status" value="1"/>
</dbReference>
<keyword evidence="5" id="KW-0997">Cell inner membrane</keyword>
<evidence type="ECO:0000259" key="10">
    <source>
        <dbReference type="PROSITE" id="PS51012"/>
    </source>
</evidence>
<sequence length="296" mass="33729">METLNPTAPTIDNKEQKEENWDLVMRPQSHLLDIDFKDLWRYRDLLYMFVKRDIVTVYKQTILGPIWFFVQPIMTTLVYIIVFGRIAGISTDGIPQPLFYLAGITLWNYFADCFNQTSDTFTQNAAIFGKVYFPRLIAPLSKVTSGLIKYLIQFSLFLAVYVFYLFQDVGIEAHLTILWVPYLVILMAGMGLGFGIIFSSMTTKYRDLKFLITFGVQLLMYATPVIYPMSTLDGKMKELIGLNPIAYIIEGFKYSFLGAGEFSLAGIGYATGFTLTLLAMGIIIFNKVEKSFMDTV</sequence>
<keyword evidence="12" id="KW-1185">Reference proteome</keyword>
<dbReference type="EMBL" id="AP025292">
    <property type="protein sequence ID" value="BDC98598.1"/>
    <property type="molecule type" value="Genomic_DNA"/>
</dbReference>
<accession>A0ABM7VCW1</accession>
<comment type="subcellular location">
    <subcellularLocation>
        <location evidence="1">Cell inner membrane</location>
        <topology evidence="1">Multi-pass membrane protein</topology>
    </subcellularLocation>
    <subcellularLocation>
        <location evidence="9">Cell membrane</location>
        <topology evidence="9">Multi-pass membrane protein</topology>
    </subcellularLocation>
</comment>
<evidence type="ECO:0000256" key="7">
    <source>
        <dbReference type="ARBA" id="ARBA00022989"/>
    </source>
</evidence>
<dbReference type="RefSeq" id="WP_338397757.1">
    <property type="nucleotide sequence ID" value="NZ_AP025292.1"/>
</dbReference>
<evidence type="ECO:0000256" key="9">
    <source>
        <dbReference type="RuleBase" id="RU361157"/>
    </source>
</evidence>
<evidence type="ECO:0000256" key="6">
    <source>
        <dbReference type="ARBA" id="ARBA00022692"/>
    </source>
</evidence>
<evidence type="ECO:0000256" key="8">
    <source>
        <dbReference type="ARBA" id="ARBA00023136"/>
    </source>
</evidence>
<dbReference type="Proteomes" id="UP001354989">
    <property type="component" value="Chromosome"/>
</dbReference>
<feature type="transmembrane region" description="Helical" evidence="9">
    <location>
        <begin position="262"/>
        <end position="285"/>
    </location>
</feature>
<dbReference type="InterPro" id="IPR047817">
    <property type="entry name" value="ABC2_TM_bact-type"/>
</dbReference>
<proteinExistence type="inferred from homology"/>
<name>A0ABM7VCW1_9BACT</name>
<dbReference type="InterPro" id="IPR013525">
    <property type="entry name" value="ABC2_TM"/>
</dbReference>
<dbReference type="Pfam" id="PF01061">
    <property type="entry name" value="ABC2_membrane"/>
    <property type="match status" value="1"/>
</dbReference>
<comment type="caution">
    <text evidence="9">Lacks conserved residue(s) required for the propagation of feature annotation.</text>
</comment>
<dbReference type="PANTHER" id="PTHR30413">
    <property type="entry name" value="INNER MEMBRANE TRANSPORT PERMEASE"/>
    <property type="match status" value="1"/>
</dbReference>
<evidence type="ECO:0000313" key="12">
    <source>
        <dbReference type="Proteomes" id="UP001354989"/>
    </source>
</evidence>
<organism evidence="11 12">
    <name type="scientific">Persicobacter psychrovividus</name>
    <dbReference type="NCBI Taxonomy" id="387638"/>
    <lineage>
        <taxon>Bacteria</taxon>
        <taxon>Pseudomonadati</taxon>
        <taxon>Bacteroidota</taxon>
        <taxon>Cytophagia</taxon>
        <taxon>Cytophagales</taxon>
        <taxon>Persicobacteraceae</taxon>
        <taxon>Persicobacter</taxon>
    </lineage>
</organism>
<gene>
    <name evidence="11" type="ORF">PEPS_08790</name>
</gene>
<keyword evidence="3 9" id="KW-0813">Transport</keyword>
<evidence type="ECO:0000256" key="3">
    <source>
        <dbReference type="ARBA" id="ARBA00022448"/>
    </source>
</evidence>
<protein>
    <recommendedName>
        <fullName evidence="9">Transport permease protein</fullName>
    </recommendedName>
</protein>
<keyword evidence="8 9" id="KW-0472">Membrane</keyword>
<keyword evidence="7 9" id="KW-1133">Transmembrane helix</keyword>
<feature type="transmembrane region" description="Helical" evidence="9">
    <location>
        <begin position="66"/>
        <end position="87"/>
    </location>
</feature>
<feature type="transmembrane region" description="Helical" evidence="9">
    <location>
        <begin position="210"/>
        <end position="229"/>
    </location>
</feature>
<feature type="transmembrane region" description="Helical" evidence="9">
    <location>
        <begin position="147"/>
        <end position="166"/>
    </location>
</feature>
<evidence type="ECO:0000256" key="1">
    <source>
        <dbReference type="ARBA" id="ARBA00004429"/>
    </source>
</evidence>
<keyword evidence="6 9" id="KW-0812">Transmembrane</keyword>
<reference evidence="11 12" key="1">
    <citation type="submission" date="2021-12" db="EMBL/GenBank/DDBJ databases">
        <title>Genome sequencing of bacteria with rrn-lacking chromosome and rrn-plasmid.</title>
        <authorList>
            <person name="Anda M."/>
            <person name="Iwasaki W."/>
        </authorList>
    </citation>
    <scope>NUCLEOTIDE SEQUENCE [LARGE SCALE GENOMIC DNA]</scope>
    <source>
        <strain evidence="11 12">NBRC 101262</strain>
    </source>
</reference>
<evidence type="ECO:0000256" key="2">
    <source>
        <dbReference type="ARBA" id="ARBA00007783"/>
    </source>
</evidence>
<keyword evidence="4 9" id="KW-1003">Cell membrane</keyword>